<evidence type="ECO:0000259" key="5">
    <source>
        <dbReference type="PROSITE" id="PS50983"/>
    </source>
</evidence>
<dbReference type="InterPro" id="IPR018062">
    <property type="entry name" value="HTH_AraC-typ_CS"/>
</dbReference>
<dbReference type="InterPro" id="IPR020449">
    <property type="entry name" value="Tscrpt_reg_AraC-type_HTH"/>
</dbReference>
<dbReference type="GO" id="GO:0003700">
    <property type="term" value="F:DNA-binding transcription factor activity"/>
    <property type="evidence" value="ECO:0007669"/>
    <property type="project" value="InterPro"/>
</dbReference>
<feature type="domain" description="Fe/B12 periplasmic-binding" evidence="5">
    <location>
        <begin position="130"/>
        <end position="389"/>
    </location>
</feature>
<reference evidence="7" key="1">
    <citation type="submission" date="2016-10" db="EMBL/GenBank/DDBJ databases">
        <authorList>
            <person name="Varghese N."/>
            <person name="Submissions S."/>
        </authorList>
    </citation>
    <scope>NUCLEOTIDE SEQUENCE [LARGE SCALE GENOMIC DNA]</scope>
    <source>
        <strain evidence="7">CGMCC 1.10223</strain>
    </source>
</reference>
<dbReference type="AlphaFoldDB" id="A0A1I2AEY1"/>
<dbReference type="Proteomes" id="UP000183410">
    <property type="component" value="Unassembled WGS sequence"/>
</dbReference>
<evidence type="ECO:0000256" key="1">
    <source>
        <dbReference type="ARBA" id="ARBA00023015"/>
    </source>
</evidence>
<name>A0A1I2AEY1_9BACL</name>
<dbReference type="PANTHER" id="PTHR43280">
    <property type="entry name" value="ARAC-FAMILY TRANSCRIPTIONAL REGULATOR"/>
    <property type="match status" value="1"/>
</dbReference>
<dbReference type="InterPro" id="IPR018060">
    <property type="entry name" value="HTH_AraC"/>
</dbReference>
<keyword evidence="3" id="KW-0804">Transcription</keyword>
<dbReference type="PRINTS" id="PR00032">
    <property type="entry name" value="HTHARAC"/>
</dbReference>
<keyword evidence="2 6" id="KW-0238">DNA-binding</keyword>
<dbReference type="Gene3D" id="1.10.10.60">
    <property type="entry name" value="Homeodomain-like"/>
    <property type="match status" value="2"/>
</dbReference>
<dbReference type="SUPFAM" id="SSF46689">
    <property type="entry name" value="Homeodomain-like"/>
    <property type="match status" value="2"/>
</dbReference>
<dbReference type="Pfam" id="PF01497">
    <property type="entry name" value="Peripla_BP_2"/>
    <property type="match status" value="1"/>
</dbReference>
<dbReference type="InterPro" id="IPR002491">
    <property type="entry name" value="ABC_transptr_periplasmic_BD"/>
</dbReference>
<dbReference type="OrthoDB" id="2461801at2"/>
<evidence type="ECO:0000256" key="3">
    <source>
        <dbReference type="ARBA" id="ARBA00023163"/>
    </source>
</evidence>
<dbReference type="PROSITE" id="PS00041">
    <property type="entry name" value="HTH_ARAC_FAMILY_1"/>
    <property type="match status" value="1"/>
</dbReference>
<dbReference type="EMBL" id="FONN01000002">
    <property type="protein sequence ID" value="SFE42098.1"/>
    <property type="molecule type" value="Genomic_DNA"/>
</dbReference>
<keyword evidence="7" id="KW-1185">Reference proteome</keyword>
<keyword evidence="1" id="KW-0805">Transcription regulation</keyword>
<dbReference type="PROSITE" id="PS50983">
    <property type="entry name" value="FE_B12_PBP"/>
    <property type="match status" value="1"/>
</dbReference>
<dbReference type="Gene3D" id="3.40.50.1980">
    <property type="entry name" value="Nitrogenase molybdenum iron protein domain"/>
    <property type="match status" value="2"/>
</dbReference>
<dbReference type="PANTHER" id="PTHR43280:SF30">
    <property type="entry name" value="MMSAB OPERON REGULATORY PROTEIN"/>
    <property type="match status" value="1"/>
</dbReference>
<evidence type="ECO:0000256" key="2">
    <source>
        <dbReference type="ARBA" id="ARBA00023125"/>
    </source>
</evidence>
<dbReference type="GO" id="GO:0043565">
    <property type="term" value="F:sequence-specific DNA binding"/>
    <property type="evidence" value="ECO:0007669"/>
    <property type="project" value="InterPro"/>
</dbReference>
<accession>A0A1I2AEY1</accession>
<feature type="domain" description="HTH araC/xylS-type" evidence="4">
    <location>
        <begin position="28"/>
        <end position="126"/>
    </location>
</feature>
<proteinExistence type="predicted"/>
<gene>
    <name evidence="6" type="ORF">SAMN04487969_102436</name>
</gene>
<evidence type="ECO:0000259" key="4">
    <source>
        <dbReference type="PROSITE" id="PS01124"/>
    </source>
</evidence>
<dbReference type="Pfam" id="PF12833">
    <property type="entry name" value="HTH_18"/>
    <property type="match status" value="1"/>
</dbReference>
<sequence length="399" mass="45365">MQRQSTQKPLEQARVRTQYVQDSKDKIDKTVIHMEDHFQHTISREQLAEIAELNPDHYSRMFRKYKGTSPIGYLTGLRMEKAKTLLKHSHYSIAEIARLVGYSDPYHFSRRFKQLIGVAPTHFKEQDLPRIVALDGLGHCQALGMEPIAADLDRAGGYVHVSASNQLLNIGPLVTPKADLEQLIALHPQMIVTANSELEQQLSTVATTIKLDVLEDPIYTQLFAVAAALGREKEAAAWVKSYEAQCTELRSRLFGSIGGERVAILRVREQLLQVYGMLNMGYPIYHSLQLAPPDKISMQSIFNAHFHSSVISIEELPFYEAEHLLVVVQPDNGARSEWQEITQTEAWHNFPAVRMGNVHHIDVANWLNNDPISILKQMHEAAELLMKGSRRRNYPSWMQ</sequence>
<dbReference type="RefSeq" id="WP_046230166.1">
    <property type="nucleotide sequence ID" value="NZ_FONN01000002.1"/>
</dbReference>
<dbReference type="InterPro" id="IPR009057">
    <property type="entry name" value="Homeodomain-like_sf"/>
</dbReference>
<evidence type="ECO:0000313" key="6">
    <source>
        <dbReference type="EMBL" id="SFE42098.1"/>
    </source>
</evidence>
<organism evidence="6 7">
    <name type="scientific">Paenibacillus algorifonticola</name>
    <dbReference type="NCBI Taxonomy" id="684063"/>
    <lineage>
        <taxon>Bacteria</taxon>
        <taxon>Bacillati</taxon>
        <taxon>Bacillota</taxon>
        <taxon>Bacilli</taxon>
        <taxon>Bacillales</taxon>
        <taxon>Paenibacillaceae</taxon>
        <taxon>Paenibacillus</taxon>
    </lineage>
</organism>
<dbReference type="PROSITE" id="PS01124">
    <property type="entry name" value="HTH_ARAC_FAMILY_2"/>
    <property type="match status" value="1"/>
</dbReference>
<evidence type="ECO:0000313" key="7">
    <source>
        <dbReference type="Proteomes" id="UP000183410"/>
    </source>
</evidence>
<protein>
    <submittedName>
        <fullName evidence="6">AraC-type DNA-binding protein</fullName>
    </submittedName>
</protein>
<dbReference type="SMART" id="SM00342">
    <property type="entry name" value="HTH_ARAC"/>
    <property type="match status" value="1"/>
</dbReference>
<dbReference type="SUPFAM" id="SSF53807">
    <property type="entry name" value="Helical backbone' metal receptor"/>
    <property type="match status" value="1"/>
</dbReference>